<dbReference type="EMBL" id="CAKOGL010000016">
    <property type="protein sequence ID" value="CAH2096258.1"/>
    <property type="molecule type" value="Genomic_DNA"/>
</dbReference>
<organism evidence="1 2">
    <name type="scientific">Euphydryas editha</name>
    <name type="common">Edith's checkerspot</name>
    <dbReference type="NCBI Taxonomy" id="104508"/>
    <lineage>
        <taxon>Eukaryota</taxon>
        <taxon>Metazoa</taxon>
        <taxon>Ecdysozoa</taxon>
        <taxon>Arthropoda</taxon>
        <taxon>Hexapoda</taxon>
        <taxon>Insecta</taxon>
        <taxon>Pterygota</taxon>
        <taxon>Neoptera</taxon>
        <taxon>Endopterygota</taxon>
        <taxon>Lepidoptera</taxon>
        <taxon>Glossata</taxon>
        <taxon>Ditrysia</taxon>
        <taxon>Papilionoidea</taxon>
        <taxon>Nymphalidae</taxon>
        <taxon>Nymphalinae</taxon>
        <taxon>Euphydryas</taxon>
    </lineage>
</organism>
<name>A0AAU9UDZ9_EUPED</name>
<accession>A0AAU9UDZ9</accession>
<proteinExistence type="predicted"/>
<reference evidence="1" key="1">
    <citation type="submission" date="2022-03" db="EMBL/GenBank/DDBJ databases">
        <authorList>
            <person name="Tunstrom K."/>
        </authorList>
    </citation>
    <scope>NUCLEOTIDE SEQUENCE</scope>
</reference>
<protein>
    <submittedName>
        <fullName evidence="1">Uncharacterized protein</fullName>
    </submittedName>
</protein>
<evidence type="ECO:0000313" key="1">
    <source>
        <dbReference type="EMBL" id="CAH2096258.1"/>
    </source>
</evidence>
<dbReference type="Proteomes" id="UP001153954">
    <property type="component" value="Unassembled WGS sequence"/>
</dbReference>
<comment type="caution">
    <text evidence="1">The sequence shown here is derived from an EMBL/GenBank/DDBJ whole genome shotgun (WGS) entry which is preliminary data.</text>
</comment>
<dbReference type="AlphaFoldDB" id="A0AAU9UDZ9"/>
<sequence>MNDGAWKSFLQAVNQEEEEDFAMYYFVLEHDMNSTFSIHMAISVQQMQLNSNTLLGVTPGLKILLSVLKVSHINR</sequence>
<gene>
    <name evidence="1" type="ORF">EEDITHA_LOCUS11622</name>
</gene>
<keyword evidence="2" id="KW-1185">Reference proteome</keyword>
<evidence type="ECO:0000313" key="2">
    <source>
        <dbReference type="Proteomes" id="UP001153954"/>
    </source>
</evidence>